<proteinExistence type="predicted"/>
<evidence type="ECO:0000313" key="1">
    <source>
        <dbReference type="EMBL" id="KAI3764509.1"/>
    </source>
</evidence>
<gene>
    <name evidence="1" type="ORF">L2E82_14518</name>
</gene>
<evidence type="ECO:0000313" key="2">
    <source>
        <dbReference type="Proteomes" id="UP001055811"/>
    </source>
</evidence>
<comment type="caution">
    <text evidence="1">The sequence shown here is derived from an EMBL/GenBank/DDBJ whole genome shotgun (WGS) entry which is preliminary data.</text>
</comment>
<organism evidence="1 2">
    <name type="scientific">Cichorium intybus</name>
    <name type="common">Chicory</name>
    <dbReference type="NCBI Taxonomy" id="13427"/>
    <lineage>
        <taxon>Eukaryota</taxon>
        <taxon>Viridiplantae</taxon>
        <taxon>Streptophyta</taxon>
        <taxon>Embryophyta</taxon>
        <taxon>Tracheophyta</taxon>
        <taxon>Spermatophyta</taxon>
        <taxon>Magnoliopsida</taxon>
        <taxon>eudicotyledons</taxon>
        <taxon>Gunneridae</taxon>
        <taxon>Pentapetalae</taxon>
        <taxon>asterids</taxon>
        <taxon>campanulids</taxon>
        <taxon>Asterales</taxon>
        <taxon>Asteraceae</taxon>
        <taxon>Cichorioideae</taxon>
        <taxon>Cichorieae</taxon>
        <taxon>Cichoriinae</taxon>
        <taxon>Cichorium</taxon>
    </lineage>
</organism>
<dbReference type="EMBL" id="CM042011">
    <property type="protein sequence ID" value="KAI3764509.1"/>
    <property type="molecule type" value="Genomic_DNA"/>
</dbReference>
<reference evidence="2" key="1">
    <citation type="journal article" date="2022" name="Mol. Ecol. Resour.">
        <title>The genomes of chicory, endive, great burdock and yacon provide insights into Asteraceae palaeo-polyploidization history and plant inulin production.</title>
        <authorList>
            <person name="Fan W."/>
            <person name="Wang S."/>
            <person name="Wang H."/>
            <person name="Wang A."/>
            <person name="Jiang F."/>
            <person name="Liu H."/>
            <person name="Zhao H."/>
            <person name="Xu D."/>
            <person name="Zhang Y."/>
        </authorList>
    </citation>
    <scope>NUCLEOTIDE SEQUENCE [LARGE SCALE GENOMIC DNA]</scope>
    <source>
        <strain evidence="2">cv. Punajuju</strain>
    </source>
</reference>
<protein>
    <submittedName>
        <fullName evidence="1">Uncharacterized protein</fullName>
    </submittedName>
</protein>
<name>A0ACB9F083_CICIN</name>
<dbReference type="Proteomes" id="UP001055811">
    <property type="component" value="Linkage Group LG03"/>
</dbReference>
<accession>A0ACB9F083</accession>
<sequence length="113" mass="13060">MFLILSSATEKCQNEKRKTINGDDLLWAMATLGFEDYIEPLKLYLSRYRVGISSFYVPIFWGFDLRVKLISDEFMLSFLYALERLAISDDGGSASDASNARLRLAFIKRKLFR</sequence>
<keyword evidence="2" id="KW-1185">Reference proteome</keyword>
<reference evidence="1 2" key="2">
    <citation type="journal article" date="2022" name="Mol. Ecol. Resour.">
        <title>The genomes of chicory, endive, great burdock and yacon provide insights into Asteraceae paleo-polyploidization history and plant inulin production.</title>
        <authorList>
            <person name="Fan W."/>
            <person name="Wang S."/>
            <person name="Wang H."/>
            <person name="Wang A."/>
            <person name="Jiang F."/>
            <person name="Liu H."/>
            <person name="Zhao H."/>
            <person name="Xu D."/>
            <person name="Zhang Y."/>
        </authorList>
    </citation>
    <scope>NUCLEOTIDE SEQUENCE [LARGE SCALE GENOMIC DNA]</scope>
    <source>
        <strain evidence="2">cv. Punajuju</strain>
        <tissue evidence="1">Leaves</tissue>
    </source>
</reference>